<evidence type="ECO:0008006" key="3">
    <source>
        <dbReference type="Google" id="ProtNLM"/>
    </source>
</evidence>
<keyword evidence="2" id="KW-1185">Reference proteome</keyword>
<dbReference type="EMBL" id="SHLA01000001">
    <property type="protein sequence ID" value="RZU62559.1"/>
    <property type="molecule type" value="Genomic_DNA"/>
</dbReference>
<reference evidence="1 2" key="1">
    <citation type="submission" date="2019-02" db="EMBL/GenBank/DDBJ databases">
        <title>Sequencing the genomes of 1000 actinobacteria strains.</title>
        <authorList>
            <person name="Klenk H.-P."/>
        </authorList>
    </citation>
    <scope>NUCLEOTIDE SEQUENCE [LARGE SCALE GENOMIC DNA]</scope>
    <source>
        <strain evidence="1 2">DSM 17364</strain>
    </source>
</reference>
<dbReference type="SUPFAM" id="SSF140453">
    <property type="entry name" value="EsxAB dimer-like"/>
    <property type="match status" value="1"/>
</dbReference>
<organism evidence="1 2">
    <name type="scientific">Zhihengliuella halotolerans</name>
    <dbReference type="NCBI Taxonomy" id="370736"/>
    <lineage>
        <taxon>Bacteria</taxon>
        <taxon>Bacillati</taxon>
        <taxon>Actinomycetota</taxon>
        <taxon>Actinomycetes</taxon>
        <taxon>Micrococcales</taxon>
        <taxon>Micrococcaceae</taxon>
        <taxon>Zhihengliuella</taxon>
    </lineage>
</organism>
<dbReference type="AlphaFoldDB" id="A0A4Q8AFY7"/>
<dbReference type="OrthoDB" id="4965508at2"/>
<protein>
    <recommendedName>
        <fullName evidence="3">WXG100 family type VII secretion target</fullName>
    </recommendedName>
</protein>
<proteinExistence type="predicted"/>
<name>A0A4Q8AFY7_9MICC</name>
<accession>A0A4Q8AFY7</accession>
<dbReference type="Proteomes" id="UP000292685">
    <property type="component" value="Unassembled WGS sequence"/>
</dbReference>
<evidence type="ECO:0000313" key="1">
    <source>
        <dbReference type="EMBL" id="RZU62559.1"/>
    </source>
</evidence>
<comment type="caution">
    <text evidence="1">The sequence shown here is derived from an EMBL/GenBank/DDBJ whole genome shotgun (WGS) entry which is preliminary data.</text>
</comment>
<evidence type="ECO:0000313" key="2">
    <source>
        <dbReference type="Proteomes" id="UP000292685"/>
    </source>
</evidence>
<dbReference type="InterPro" id="IPR036689">
    <property type="entry name" value="ESAT-6-like_sf"/>
</dbReference>
<dbReference type="NCBIfam" id="NF035935">
    <property type="entry name" value="ESAT6_3"/>
    <property type="match status" value="1"/>
</dbReference>
<dbReference type="InterPro" id="IPR048032">
    <property type="entry name" value="ESAT6-like"/>
</dbReference>
<sequence>MSMDRISFDTGASSQVQSDISQIVSRLESLMSERDQQVSAAMSDFQMDGADAEYQAVETRWRNASAEVKNIIALVRSTLETNDETATSTQARTRSAISNIG</sequence>
<dbReference type="Gene3D" id="1.10.287.1060">
    <property type="entry name" value="ESAT-6-like"/>
    <property type="match status" value="1"/>
</dbReference>
<gene>
    <name evidence="1" type="ORF">EV380_2157</name>
</gene>